<dbReference type="EMBL" id="BJMN01000054">
    <property type="protein sequence ID" value="GEB61296.1"/>
    <property type="molecule type" value="Genomic_DNA"/>
</dbReference>
<name>A0A4Y3RUB4_9ACTN</name>
<reference evidence="2 3" key="1">
    <citation type="submission" date="2019-06" db="EMBL/GenBank/DDBJ databases">
        <title>Whole genome shotgun sequence of Streptomyces gardneri NBRC 12865.</title>
        <authorList>
            <person name="Hosoyama A."/>
            <person name="Uohara A."/>
            <person name="Ohji S."/>
            <person name="Ichikawa N."/>
        </authorList>
    </citation>
    <scope>NUCLEOTIDE SEQUENCE [LARGE SCALE GENOMIC DNA]</scope>
    <source>
        <strain evidence="2 3">NBRC 12865</strain>
    </source>
</reference>
<dbReference type="AlphaFoldDB" id="A0A4Y3RUB4"/>
<accession>A0A4Y3RUB4</accession>
<proteinExistence type="predicted"/>
<evidence type="ECO:0000313" key="3">
    <source>
        <dbReference type="Proteomes" id="UP000315226"/>
    </source>
</evidence>
<sequence length="62" mass="6967">MEREVAGEREGAGEREVVAADGRGGEERHGRIVGKPFLIEKRRGWFRMSIRGRVVIKACLDS</sequence>
<organism evidence="2 3">
    <name type="scientific">Streptomyces gardneri</name>
    <dbReference type="NCBI Taxonomy" id="66892"/>
    <lineage>
        <taxon>Bacteria</taxon>
        <taxon>Bacillati</taxon>
        <taxon>Actinomycetota</taxon>
        <taxon>Actinomycetes</taxon>
        <taxon>Kitasatosporales</taxon>
        <taxon>Streptomycetaceae</taxon>
        <taxon>Streptomyces</taxon>
    </lineage>
</organism>
<keyword evidence="3" id="KW-1185">Reference proteome</keyword>
<comment type="caution">
    <text evidence="2">The sequence shown here is derived from an EMBL/GenBank/DDBJ whole genome shotgun (WGS) entry which is preliminary data.</text>
</comment>
<gene>
    <name evidence="2" type="ORF">SGA01_69010</name>
</gene>
<protein>
    <submittedName>
        <fullName evidence="2">Uncharacterized protein</fullName>
    </submittedName>
</protein>
<evidence type="ECO:0000313" key="2">
    <source>
        <dbReference type="EMBL" id="GEB61296.1"/>
    </source>
</evidence>
<feature type="region of interest" description="Disordered" evidence="1">
    <location>
        <begin position="1"/>
        <end position="27"/>
    </location>
</feature>
<evidence type="ECO:0000256" key="1">
    <source>
        <dbReference type="SAM" id="MobiDB-lite"/>
    </source>
</evidence>
<dbReference type="Proteomes" id="UP000315226">
    <property type="component" value="Unassembled WGS sequence"/>
</dbReference>